<gene>
    <name evidence="2" type="ORF">H257_06792</name>
</gene>
<evidence type="ECO:0000313" key="2">
    <source>
        <dbReference type="EMBL" id="ETV80535.1"/>
    </source>
</evidence>
<dbReference type="AlphaFoldDB" id="W4GLH9"/>
<accession>W4GLH9</accession>
<name>W4GLH9_APHAT</name>
<organism evidence="2">
    <name type="scientific">Aphanomyces astaci</name>
    <name type="common">Crayfish plague agent</name>
    <dbReference type="NCBI Taxonomy" id="112090"/>
    <lineage>
        <taxon>Eukaryota</taxon>
        <taxon>Sar</taxon>
        <taxon>Stramenopiles</taxon>
        <taxon>Oomycota</taxon>
        <taxon>Saprolegniomycetes</taxon>
        <taxon>Saprolegniales</taxon>
        <taxon>Verrucalvaceae</taxon>
        <taxon>Aphanomyces</taxon>
    </lineage>
</organism>
<dbReference type="VEuPathDB" id="FungiDB:H257_06792"/>
<evidence type="ECO:0000256" key="1">
    <source>
        <dbReference type="SAM" id="Coils"/>
    </source>
</evidence>
<dbReference type="RefSeq" id="XP_009830459.1">
    <property type="nucleotide sequence ID" value="XM_009832157.1"/>
</dbReference>
<dbReference type="OrthoDB" id="10423913at2759"/>
<sequence length="218" mass="24610">MSMSIFCACLCGDVRQKVAFSGTLRSRYFVGCLVKSSLRCHFRKHCQQPRMGLSKRAIKRAVLRAQTVEQEIKKHNERIAAEEAHMSSSGSSGYDDDVVPEVVVEERLHHIKEVLVEHAAHDPHKLRHKIAEVLHPHVVRPPVDIPEFFQGKNACVALVAGKSIPVTHNMVTNLRRRRSLRKRDLPKIGEDKECIVPQQSAAPTSINNQTQIYLSTVQ</sequence>
<feature type="coiled-coil region" evidence="1">
    <location>
        <begin position="58"/>
        <end position="85"/>
    </location>
</feature>
<dbReference type="GeneID" id="20808788"/>
<reference evidence="2" key="1">
    <citation type="submission" date="2013-12" db="EMBL/GenBank/DDBJ databases">
        <title>The Genome Sequence of Aphanomyces astaci APO3.</title>
        <authorList>
            <consortium name="The Broad Institute Genomics Platform"/>
            <person name="Russ C."/>
            <person name="Tyler B."/>
            <person name="van West P."/>
            <person name="Dieguez-Uribeondo J."/>
            <person name="Young S.K."/>
            <person name="Zeng Q."/>
            <person name="Gargeya S."/>
            <person name="Fitzgerald M."/>
            <person name="Abouelleil A."/>
            <person name="Alvarado L."/>
            <person name="Chapman S.B."/>
            <person name="Gainer-Dewar J."/>
            <person name="Goldberg J."/>
            <person name="Griggs A."/>
            <person name="Gujja S."/>
            <person name="Hansen M."/>
            <person name="Howarth C."/>
            <person name="Imamovic A."/>
            <person name="Ireland A."/>
            <person name="Larimer J."/>
            <person name="McCowan C."/>
            <person name="Murphy C."/>
            <person name="Pearson M."/>
            <person name="Poon T.W."/>
            <person name="Priest M."/>
            <person name="Roberts A."/>
            <person name="Saif S."/>
            <person name="Shea T."/>
            <person name="Sykes S."/>
            <person name="Wortman J."/>
            <person name="Nusbaum C."/>
            <person name="Birren B."/>
        </authorList>
    </citation>
    <scope>NUCLEOTIDE SEQUENCE [LARGE SCALE GENOMIC DNA]</scope>
    <source>
        <strain evidence="2">APO3</strain>
    </source>
</reference>
<keyword evidence="1" id="KW-0175">Coiled coil</keyword>
<dbReference type="EMBL" id="KI913126">
    <property type="protein sequence ID" value="ETV80535.1"/>
    <property type="molecule type" value="Genomic_DNA"/>
</dbReference>
<protein>
    <submittedName>
        <fullName evidence="2">Uncharacterized protein</fullName>
    </submittedName>
</protein>
<proteinExistence type="predicted"/>